<feature type="compositionally biased region" description="Basic and acidic residues" evidence="1">
    <location>
        <begin position="706"/>
        <end position="718"/>
    </location>
</feature>
<evidence type="ECO:0008006" key="4">
    <source>
        <dbReference type="Google" id="ProtNLM"/>
    </source>
</evidence>
<keyword evidence="3" id="KW-1185">Reference proteome</keyword>
<proteinExistence type="predicted"/>
<organism evidence="2 3">
    <name type="scientific">Decorospora gaudefroyi</name>
    <dbReference type="NCBI Taxonomy" id="184978"/>
    <lineage>
        <taxon>Eukaryota</taxon>
        <taxon>Fungi</taxon>
        <taxon>Dikarya</taxon>
        <taxon>Ascomycota</taxon>
        <taxon>Pezizomycotina</taxon>
        <taxon>Dothideomycetes</taxon>
        <taxon>Pleosporomycetidae</taxon>
        <taxon>Pleosporales</taxon>
        <taxon>Pleosporineae</taxon>
        <taxon>Pleosporaceae</taxon>
        <taxon>Decorospora</taxon>
    </lineage>
</organism>
<evidence type="ECO:0000256" key="1">
    <source>
        <dbReference type="SAM" id="MobiDB-lite"/>
    </source>
</evidence>
<feature type="region of interest" description="Disordered" evidence="1">
    <location>
        <begin position="449"/>
        <end position="797"/>
    </location>
</feature>
<feature type="region of interest" description="Disordered" evidence="1">
    <location>
        <begin position="307"/>
        <end position="366"/>
    </location>
</feature>
<feature type="compositionally biased region" description="Polar residues" evidence="1">
    <location>
        <begin position="612"/>
        <end position="628"/>
    </location>
</feature>
<feature type="compositionally biased region" description="Low complexity" evidence="1">
    <location>
        <begin position="629"/>
        <end position="639"/>
    </location>
</feature>
<feature type="region of interest" description="Disordered" evidence="1">
    <location>
        <begin position="1031"/>
        <end position="1132"/>
    </location>
</feature>
<dbReference type="OrthoDB" id="3538943at2759"/>
<protein>
    <recommendedName>
        <fullName evidence="4">Telomere replication protein EST3</fullName>
    </recommendedName>
</protein>
<feature type="compositionally biased region" description="Basic and acidic residues" evidence="1">
    <location>
        <begin position="814"/>
        <end position="823"/>
    </location>
</feature>
<accession>A0A6A5KRI3</accession>
<dbReference type="EMBL" id="ML975249">
    <property type="protein sequence ID" value="KAF1838750.1"/>
    <property type="molecule type" value="Genomic_DNA"/>
</dbReference>
<feature type="compositionally biased region" description="Polar residues" evidence="1">
    <location>
        <begin position="1111"/>
        <end position="1132"/>
    </location>
</feature>
<feature type="region of interest" description="Disordered" evidence="1">
    <location>
        <begin position="814"/>
        <end position="877"/>
    </location>
</feature>
<name>A0A6A5KRI3_9PLEO</name>
<feature type="compositionally biased region" description="Acidic residues" evidence="1">
    <location>
        <begin position="546"/>
        <end position="556"/>
    </location>
</feature>
<evidence type="ECO:0000313" key="3">
    <source>
        <dbReference type="Proteomes" id="UP000800040"/>
    </source>
</evidence>
<evidence type="ECO:0000313" key="2">
    <source>
        <dbReference type="EMBL" id="KAF1838750.1"/>
    </source>
</evidence>
<feature type="region of interest" description="Disordered" evidence="1">
    <location>
        <begin position="207"/>
        <end position="276"/>
    </location>
</feature>
<feature type="compositionally biased region" description="Basic residues" evidence="1">
    <location>
        <begin position="777"/>
        <end position="786"/>
    </location>
</feature>
<dbReference type="AlphaFoldDB" id="A0A6A5KRI3"/>
<feature type="compositionally biased region" description="Polar residues" evidence="1">
    <location>
        <begin position="1042"/>
        <end position="1072"/>
    </location>
</feature>
<sequence>MDLRLKHWLEDAFEEQILLGHHWLQDKHGKKRSGVKWEREENWEGVYHDNGSCLDIINDIHPESKSALEVTQVNPLTLTDGQSHVVAHITADCVRDLLHRHPGLPHLPRRSVIAVRKYTIRYTSYGPPRENLRFILHRVDWLGAGGRQTDRASCEATKPLRQSERIGLLLQQLHHTRAQEDRRCLAAGIEAEEVVVVEEEGAIADAMDESLDGPPGDGNAYTQPPHTQLPFGTQLPIPTRARPSEEEPQIMGVKRLEPVMAGSTRREEIRPTNNVNQLLGLLERSSKPNTSGGSATSVPGFIQSAFSKQPNAASPTTPASPEAPSKLPYQQSTRSPAEDESASVISPAPNRGKRRATEPMPLSPEPAEPEEVIVAIEQENEQVQAQDVTPLCAWMNGLIFNREALKVPKLQQEILTKETSWLKPQPGGTPFQDGNMPQMIIQTIHRMADEKATDMDDRSDIDPSPDSPLPWSSSPEPPQRPERLGQQLPPDSSFEPRPTNPEDNVGSPWKSPNPPSGSPPVIDIPDDGEPVVPPSSPPAAVAPADSDSDEEMEMEESVPQALGDDTVQQTLVHVASNGHPSPKPLGSQFVVQVRETPYQKRKTDHGDGAAPSDSSPNQTHESSGTPKHTSSTSVVYSTYDMPKSSASAEVGRNHSSMTADLESKLENGMASAKQYEGGPDNANAEQPSSHETQDVLMADEQSGMEEAPKLVDEERSTRAELPGEVTYEGLPLSGSKRIPKSSIPPTEHLAPFVAPSNLSQAPCGPIKRKPDGSPTKSNRRHSKRREIKLVGFGDGAPSTVDAVAALRQEREDSFRRFREERKSNTSFESLAEPASKLGGRQDTDAMDVDSGEAADNRASSRARSPRHQSLYDEPSPRLVISNIDPAVPRTSRAQTGNTQPQATPFERRPVMNADFGQPHPPPTVADGNGDLTIFQSFKAAYPEYTGDAKHFQGQCTQMIKLDREDKMVPKWQWDDYIIRNRTDYKDYVLERVDSGESPEPYHRFYKNTIRNTLWTKGIIEDRQTLRKALEELGAGPEPPSRRSVTSAQKTKLSRQSLPEASHPYSRSTQDSLYSDKPNRPRHSLPAARRPPSDPQTSRLPPRNHEPVHARQPSNSSQLISSRPDGSTDAIQTTGDPFRDYFFAVQRSTSWTGSHKVRLFFCACFFQIPSHTYLPSLLKR</sequence>
<gene>
    <name evidence="2" type="ORF">BDW02DRAFT_564610</name>
</gene>
<reference evidence="2" key="1">
    <citation type="submission" date="2020-01" db="EMBL/GenBank/DDBJ databases">
        <authorList>
            <consortium name="DOE Joint Genome Institute"/>
            <person name="Haridas S."/>
            <person name="Albert R."/>
            <person name="Binder M."/>
            <person name="Bloem J."/>
            <person name="Labutti K."/>
            <person name="Salamov A."/>
            <person name="Andreopoulos B."/>
            <person name="Baker S.E."/>
            <person name="Barry K."/>
            <person name="Bills G."/>
            <person name="Bluhm B.H."/>
            <person name="Cannon C."/>
            <person name="Castanera R."/>
            <person name="Culley D.E."/>
            <person name="Daum C."/>
            <person name="Ezra D."/>
            <person name="Gonzalez J.B."/>
            <person name="Henrissat B."/>
            <person name="Kuo A."/>
            <person name="Liang C."/>
            <person name="Lipzen A."/>
            <person name="Lutzoni F."/>
            <person name="Magnuson J."/>
            <person name="Mondo S."/>
            <person name="Nolan M."/>
            <person name="Ohm R."/>
            <person name="Pangilinan J."/>
            <person name="Park H.-J."/>
            <person name="Ramirez L."/>
            <person name="Alfaro M."/>
            <person name="Sun H."/>
            <person name="Tritt A."/>
            <person name="Yoshinaga Y."/>
            <person name="Zwiers L.-H."/>
            <person name="Turgeon B.G."/>
            <person name="Goodwin S.B."/>
            <person name="Spatafora J.W."/>
            <person name="Crous P.W."/>
            <person name="Grigoriev I.V."/>
        </authorList>
    </citation>
    <scope>NUCLEOTIDE SEQUENCE</scope>
    <source>
        <strain evidence="2">P77</strain>
    </source>
</reference>
<feature type="compositionally biased region" description="Low complexity" evidence="1">
    <location>
        <begin position="312"/>
        <end position="325"/>
    </location>
</feature>
<feature type="compositionally biased region" description="Basic and acidic residues" evidence="1">
    <location>
        <begin position="449"/>
        <end position="461"/>
    </location>
</feature>
<dbReference type="Proteomes" id="UP000800040">
    <property type="component" value="Unassembled WGS sequence"/>
</dbReference>